<dbReference type="AlphaFoldDB" id="J9FVQ0"/>
<feature type="transmembrane region" description="Helical" evidence="1">
    <location>
        <begin position="50"/>
        <end position="74"/>
    </location>
</feature>
<feature type="transmembrane region" description="Helical" evidence="1">
    <location>
        <begin position="95"/>
        <end position="112"/>
    </location>
</feature>
<dbReference type="EMBL" id="AMCI01004193">
    <property type="protein sequence ID" value="EJW98588.1"/>
    <property type="molecule type" value="Genomic_DNA"/>
</dbReference>
<evidence type="ECO:0000256" key="1">
    <source>
        <dbReference type="SAM" id="Phobius"/>
    </source>
</evidence>
<feature type="transmembrane region" description="Helical" evidence="1">
    <location>
        <begin position="12"/>
        <end position="30"/>
    </location>
</feature>
<proteinExistence type="predicted"/>
<sequence>MKTKLRQLLRVLQLEYLGFWVFSLLLVFLYEQEIFVEGFYAGDATMDYVLQSLGILLALVLIPLSLRLFSFSLWQNVKQRPLPEALPSYRRWSEVRLSLLWVVVLFNLSAYYLTLNTTGVFCAGMAAVASLFCVPTRQRLWNELDLVKEDPTGL</sequence>
<evidence type="ECO:0000313" key="2">
    <source>
        <dbReference type="EMBL" id="EJW98588.1"/>
    </source>
</evidence>
<comment type="caution">
    <text evidence="2">The sequence shown here is derived from an EMBL/GenBank/DDBJ whole genome shotgun (WGS) entry which is preliminary data.</text>
</comment>
<gene>
    <name evidence="2" type="ORF">EVA_13305</name>
</gene>
<name>J9FVQ0_9ZZZZ</name>
<keyword evidence="1" id="KW-1133">Transmembrane helix</keyword>
<evidence type="ECO:0008006" key="3">
    <source>
        <dbReference type="Google" id="ProtNLM"/>
    </source>
</evidence>
<reference evidence="2" key="1">
    <citation type="journal article" date="2012" name="PLoS ONE">
        <title>Gene sets for utilization of primary and secondary nutrition supplies in the distal gut of endangered iberian lynx.</title>
        <authorList>
            <person name="Alcaide M."/>
            <person name="Messina E."/>
            <person name="Richter M."/>
            <person name="Bargiela R."/>
            <person name="Peplies J."/>
            <person name="Huws S.A."/>
            <person name="Newbold C.J."/>
            <person name="Golyshin P.N."/>
            <person name="Simon M.A."/>
            <person name="Lopez G."/>
            <person name="Yakimov M.M."/>
            <person name="Ferrer M."/>
        </authorList>
    </citation>
    <scope>NUCLEOTIDE SEQUENCE</scope>
</reference>
<keyword evidence="1" id="KW-0472">Membrane</keyword>
<organism evidence="2">
    <name type="scientific">gut metagenome</name>
    <dbReference type="NCBI Taxonomy" id="749906"/>
    <lineage>
        <taxon>unclassified sequences</taxon>
        <taxon>metagenomes</taxon>
        <taxon>organismal metagenomes</taxon>
    </lineage>
</organism>
<accession>J9FVQ0</accession>
<protein>
    <recommendedName>
        <fullName evidence="3">Transmembrane protein</fullName>
    </recommendedName>
</protein>
<keyword evidence="1" id="KW-0812">Transmembrane</keyword>